<evidence type="ECO:0000313" key="3">
    <source>
        <dbReference type="Proteomes" id="UP000257109"/>
    </source>
</evidence>
<dbReference type="EMBL" id="QJKJ01013125">
    <property type="protein sequence ID" value="RDX67132.1"/>
    <property type="molecule type" value="Genomic_DNA"/>
</dbReference>
<comment type="caution">
    <text evidence="2">The sequence shown here is derived from an EMBL/GenBank/DDBJ whole genome shotgun (WGS) entry which is preliminary data.</text>
</comment>
<dbReference type="AlphaFoldDB" id="A0A371EM47"/>
<feature type="non-terminal residue" evidence="2">
    <location>
        <position position="1"/>
    </location>
</feature>
<sequence>LSLILGKRGYFILNFEKLTVKGKPACGCWLITYKISKILLLSVKGKSTLVVWAGQFWGMTPCNLTKSMKQHKEIESVIYFLKVTQQERKSYSPNIGNTIALAATIDNKNSRQSVNSFGPPGYRSRNSNTIVNVATTTNQKPTIAQAPQSNPSVQLSPGDNKHLLSLLQHSKLDASTSNNLVSNNLPKDASITYMISHTIQSGNILDIGSTNHISLCQMQQTVVCDSCHMLNSQDSLSLLALQNL</sequence>
<protein>
    <submittedName>
        <fullName evidence="2">Uncharacterized protein</fullName>
    </submittedName>
</protein>
<evidence type="ECO:0000256" key="1">
    <source>
        <dbReference type="SAM" id="MobiDB-lite"/>
    </source>
</evidence>
<proteinExistence type="predicted"/>
<accession>A0A371EM47</accession>
<reference evidence="2" key="1">
    <citation type="submission" date="2018-05" db="EMBL/GenBank/DDBJ databases">
        <title>Draft genome of Mucuna pruriens seed.</title>
        <authorList>
            <person name="Nnadi N.E."/>
            <person name="Vos R."/>
            <person name="Hasami M.H."/>
            <person name="Devisetty U.K."/>
            <person name="Aguiy J.C."/>
        </authorList>
    </citation>
    <scope>NUCLEOTIDE SEQUENCE [LARGE SCALE GENOMIC DNA]</scope>
    <source>
        <strain evidence="2">JCA_2017</strain>
    </source>
</reference>
<gene>
    <name evidence="2" type="ORF">CR513_54024</name>
</gene>
<dbReference type="Proteomes" id="UP000257109">
    <property type="component" value="Unassembled WGS sequence"/>
</dbReference>
<evidence type="ECO:0000313" key="2">
    <source>
        <dbReference type="EMBL" id="RDX67132.1"/>
    </source>
</evidence>
<organism evidence="2 3">
    <name type="scientific">Mucuna pruriens</name>
    <name type="common">Velvet bean</name>
    <name type="synonym">Dolichos pruriens</name>
    <dbReference type="NCBI Taxonomy" id="157652"/>
    <lineage>
        <taxon>Eukaryota</taxon>
        <taxon>Viridiplantae</taxon>
        <taxon>Streptophyta</taxon>
        <taxon>Embryophyta</taxon>
        <taxon>Tracheophyta</taxon>
        <taxon>Spermatophyta</taxon>
        <taxon>Magnoliopsida</taxon>
        <taxon>eudicotyledons</taxon>
        <taxon>Gunneridae</taxon>
        <taxon>Pentapetalae</taxon>
        <taxon>rosids</taxon>
        <taxon>fabids</taxon>
        <taxon>Fabales</taxon>
        <taxon>Fabaceae</taxon>
        <taxon>Papilionoideae</taxon>
        <taxon>50 kb inversion clade</taxon>
        <taxon>NPAAA clade</taxon>
        <taxon>indigoferoid/millettioid clade</taxon>
        <taxon>Phaseoleae</taxon>
        <taxon>Mucuna</taxon>
    </lineage>
</organism>
<name>A0A371EM47_MUCPR</name>
<keyword evidence="3" id="KW-1185">Reference proteome</keyword>
<feature type="non-terminal residue" evidence="2">
    <location>
        <position position="244"/>
    </location>
</feature>
<feature type="region of interest" description="Disordered" evidence="1">
    <location>
        <begin position="140"/>
        <end position="159"/>
    </location>
</feature>
<feature type="compositionally biased region" description="Polar residues" evidence="1">
    <location>
        <begin position="140"/>
        <end position="157"/>
    </location>
</feature>